<dbReference type="PANTHER" id="PTHR33121">
    <property type="entry name" value="CYCLIC DI-GMP PHOSPHODIESTERASE PDEF"/>
    <property type="match status" value="1"/>
</dbReference>
<dbReference type="PROSITE" id="PS50885">
    <property type="entry name" value="HAMP"/>
    <property type="match status" value="1"/>
</dbReference>
<dbReference type="Gene3D" id="3.20.20.450">
    <property type="entry name" value="EAL domain"/>
    <property type="match status" value="1"/>
</dbReference>
<dbReference type="SUPFAM" id="SSF141868">
    <property type="entry name" value="EAL domain-like"/>
    <property type="match status" value="1"/>
</dbReference>
<dbReference type="Pfam" id="PF00563">
    <property type="entry name" value="EAL"/>
    <property type="match status" value="1"/>
</dbReference>
<feature type="transmembrane region" description="Helical" evidence="1">
    <location>
        <begin position="259"/>
        <end position="280"/>
    </location>
</feature>
<keyword evidence="1" id="KW-0812">Transmembrane</keyword>
<dbReference type="InterPro" id="IPR029150">
    <property type="entry name" value="dCache_3"/>
</dbReference>
<dbReference type="InterPro" id="IPR035919">
    <property type="entry name" value="EAL_sf"/>
</dbReference>
<dbReference type="Pfam" id="PF00990">
    <property type="entry name" value="GGDEF"/>
    <property type="match status" value="1"/>
</dbReference>
<feature type="domain" description="EAL" evidence="2">
    <location>
        <begin position="514"/>
        <end position="767"/>
    </location>
</feature>
<dbReference type="Pfam" id="PF00672">
    <property type="entry name" value="HAMP"/>
    <property type="match status" value="1"/>
</dbReference>
<feature type="domain" description="GGDEF" evidence="4">
    <location>
        <begin position="373"/>
        <end position="505"/>
    </location>
</feature>
<evidence type="ECO:0000259" key="3">
    <source>
        <dbReference type="PROSITE" id="PS50885"/>
    </source>
</evidence>
<dbReference type="SUPFAM" id="SSF55073">
    <property type="entry name" value="Nucleotide cyclase"/>
    <property type="match status" value="1"/>
</dbReference>
<keyword evidence="1" id="KW-0472">Membrane</keyword>
<protein>
    <submittedName>
        <fullName evidence="5">EAL domain-containing protein</fullName>
    </submittedName>
</protein>
<sequence>MGTKFVAFSLVLLLLIQAAVYGVVQGSIKSNVRAQLQQELAIGDRVWWQLIDQNTERLRSGADVVAKDFGFRSALGTGDIETIRSTMENFGARVKATITAFYDPQFELKTTGADMALEDKLLPVLRRVASELGTTDASYKIELIDGRLYQFVMVPVKAPLTIGWVLMGFELEQAQADAMFKLSGVHIALLSDGKQVLLTSVSSDNASELKALNPATDLEIAGETLVVQESAPRPQVNGFHTYVLRSLDEVVAPYRNVQLALLLITAVGLALFAIGSALLAQRVTVPLRALAGAAEQLSRGDYSQSLPAMRHRDEVGDLSRAFDQMRTSIQGQQHEIMQLAYWDRLTGLPNRTQFRDLIKQSIQASSAGGGPAHPVTVIMLNLDRFKHVNDVLGYAFGDQLLKAVADRLSTHIPPDLGTVARLGGDEFAVMVEDQDATQATPIAHRIAIAFEAPLKLEDQTVDLSAGIGLASWPQHAQDVDMLLSRAEIAMYVAKRKTTGIQIYDPALDSSSTQTLSLLTELRHAVEDGQLRLYLQPKLNLSDNTVIAAEALVRWQHPVRGLVPPMQFIPFAEQTGFVRQLTLWMFEEVAKELPRLRADGRPLRVAINLSTRDLLDQDFPAKLDAMMLKHNAPTNAFCLEITESAIMDDPQRAEATLNRLSERGFKLSIDDFGTGYSSLAYLKRLPVNELKIDKSFVMGMENDESDAKIVRSTIDLAHNLGLSVVAEGVENQAILDKLVELQCDEAQGYFMSKPIPLPDFIAWRAKHQASQAA</sequence>
<evidence type="ECO:0000313" key="5">
    <source>
        <dbReference type="EMBL" id="WNO03665.1"/>
    </source>
</evidence>
<gene>
    <name evidence="5" type="ORF">RAN89_12140</name>
</gene>
<accession>A0ABZ0AWL2</accession>
<feature type="domain" description="HAMP" evidence="3">
    <location>
        <begin position="281"/>
        <end position="334"/>
    </location>
</feature>
<dbReference type="CDD" id="cd01949">
    <property type="entry name" value="GGDEF"/>
    <property type="match status" value="1"/>
</dbReference>
<organism evidence="5 6">
    <name type="scientific">Rhodoferax mekongensis</name>
    <dbReference type="NCBI Taxonomy" id="3068341"/>
    <lineage>
        <taxon>Bacteria</taxon>
        <taxon>Pseudomonadati</taxon>
        <taxon>Pseudomonadota</taxon>
        <taxon>Betaproteobacteria</taxon>
        <taxon>Burkholderiales</taxon>
        <taxon>Comamonadaceae</taxon>
        <taxon>Rhodoferax</taxon>
    </lineage>
</organism>
<keyword evidence="1" id="KW-1133">Transmembrane helix</keyword>
<evidence type="ECO:0000256" key="1">
    <source>
        <dbReference type="SAM" id="Phobius"/>
    </source>
</evidence>
<dbReference type="InterPro" id="IPR043128">
    <property type="entry name" value="Rev_trsase/Diguanyl_cyclase"/>
</dbReference>
<proteinExistence type="predicted"/>
<dbReference type="PANTHER" id="PTHR33121:SF70">
    <property type="entry name" value="SIGNALING PROTEIN YKOW"/>
    <property type="match status" value="1"/>
</dbReference>
<dbReference type="SMART" id="SM00304">
    <property type="entry name" value="HAMP"/>
    <property type="match status" value="1"/>
</dbReference>
<evidence type="ECO:0000259" key="2">
    <source>
        <dbReference type="PROSITE" id="PS50883"/>
    </source>
</evidence>
<dbReference type="CDD" id="cd01948">
    <property type="entry name" value="EAL"/>
    <property type="match status" value="1"/>
</dbReference>
<dbReference type="SMART" id="SM00052">
    <property type="entry name" value="EAL"/>
    <property type="match status" value="1"/>
</dbReference>
<dbReference type="PROSITE" id="PS50887">
    <property type="entry name" value="GGDEF"/>
    <property type="match status" value="1"/>
</dbReference>
<evidence type="ECO:0000259" key="4">
    <source>
        <dbReference type="PROSITE" id="PS50887"/>
    </source>
</evidence>
<dbReference type="SMART" id="SM00267">
    <property type="entry name" value="GGDEF"/>
    <property type="match status" value="1"/>
</dbReference>
<dbReference type="Pfam" id="PF14827">
    <property type="entry name" value="dCache_3"/>
    <property type="match status" value="1"/>
</dbReference>
<dbReference type="SUPFAM" id="SSF158472">
    <property type="entry name" value="HAMP domain-like"/>
    <property type="match status" value="1"/>
</dbReference>
<dbReference type="Proteomes" id="UP001302257">
    <property type="component" value="Chromosome"/>
</dbReference>
<dbReference type="InterPro" id="IPR050706">
    <property type="entry name" value="Cyclic-di-GMP_PDE-like"/>
</dbReference>
<evidence type="ECO:0000313" key="6">
    <source>
        <dbReference type="Proteomes" id="UP001302257"/>
    </source>
</evidence>
<dbReference type="Gene3D" id="3.30.70.270">
    <property type="match status" value="1"/>
</dbReference>
<dbReference type="InterPro" id="IPR001633">
    <property type="entry name" value="EAL_dom"/>
</dbReference>
<dbReference type="InterPro" id="IPR003660">
    <property type="entry name" value="HAMP_dom"/>
</dbReference>
<dbReference type="InterPro" id="IPR000160">
    <property type="entry name" value="GGDEF_dom"/>
</dbReference>
<dbReference type="InterPro" id="IPR029787">
    <property type="entry name" value="Nucleotide_cyclase"/>
</dbReference>
<dbReference type="EMBL" id="CP132507">
    <property type="protein sequence ID" value="WNO03665.1"/>
    <property type="molecule type" value="Genomic_DNA"/>
</dbReference>
<dbReference type="Gene3D" id="6.10.340.10">
    <property type="match status" value="1"/>
</dbReference>
<dbReference type="RefSeq" id="WP_313866550.1">
    <property type="nucleotide sequence ID" value="NZ_CP132507.1"/>
</dbReference>
<dbReference type="NCBIfam" id="TIGR00254">
    <property type="entry name" value="GGDEF"/>
    <property type="match status" value="1"/>
</dbReference>
<reference evidence="5 6" key="1">
    <citation type="submission" date="2023-08" db="EMBL/GenBank/DDBJ databases">
        <title>Rhodoferax potami sp. nov. and Rhodoferax mekongensis sp. nov., isolated from the Mekong River in Thailand.</title>
        <authorList>
            <person name="Kitikhun S."/>
            <person name="Charoenyingcharoen P."/>
            <person name="Siriarchawattana P."/>
            <person name="Likhitrattanapisal S."/>
            <person name="Nilsakha T."/>
            <person name="Chanpet A."/>
            <person name="Rattanawaree P."/>
            <person name="Ingsriswang S."/>
        </authorList>
    </citation>
    <scope>NUCLEOTIDE SEQUENCE [LARGE SCALE GENOMIC DNA]</scope>
    <source>
        <strain evidence="5 6">TBRC 17307</strain>
    </source>
</reference>
<keyword evidence="6" id="KW-1185">Reference proteome</keyword>
<dbReference type="CDD" id="cd06225">
    <property type="entry name" value="HAMP"/>
    <property type="match status" value="1"/>
</dbReference>
<name>A0ABZ0AWL2_9BURK</name>
<dbReference type="PROSITE" id="PS50883">
    <property type="entry name" value="EAL"/>
    <property type="match status" value="1"/>
</dbReference>